<dbReference type="Gene3D" id="2.50.20.10">
    <property type="entry name" value="Lipoprotein localisation LolA/LolB/LppX"/>
    <property type="match status" value="1"/>
</dbReference>
<sequence length="248" mass="29303">DTGSLYIDAKDKRHYNVERHFVPEWIRYLRYVGRLHHEPIHKYVDNPDETFNKAGIYPLIEPFDLKGVGGITFRYLDLIRHDDTWLFIPMLRRVRRMSTAQRSDALFGQDIDVDSYGGYSGQIPWFKWKLLGEKPMLASLHGTRLPPEPCKTDGGMTFCEEWEMRPSVYVIEGIPMAPSYAYSKRVIFVDKETYFIVYSDLYDQAGELWKVVMQSIRHSKRPNPDVDYEYDEPRMFIYAFSVIDMQLM</sequence>
<evidence type="ECO:0000313" key="1">
    <source>
        <dbReference type="EMBL" id="SVE14373.1"/>
    </source>
</evidence>
<dbReference type="Pfam" id="PF07044">
    <property type="entry name" value="DUF1329"/>
    <property type="match status" value="1"/>
</dbReference>
<feature type="non-terminal residue" evidence="1">
    <location>
        <position position="248"/>
    </location>
</feature>
<reference evidence="1" key="1">
    <citation type="submission" date="2018-05" db="EMBL/GenBank/DDBJ databases">
        <authorList>
            <person name="Lanie J.A."/>
            <person name="Ng W.-L."/>
            <person name="Kazmierczak K.M."/>
            <person name="Andrzejewski T.M."/>
            <person name="Davidsen T.M."/>
            <person name="Wayne K.J."/>
            <person name="Tettelin H."/>
            <person name="Glass J.I."/>
            <person name="Rusch D."/>
            <person name="Podicherti R."/>
            <person name="Tsui H.-C.T."/>
            <person name="Winkler M.E."/>
        </authorList>
    </citation>
    <scope>NUCLEOTIDE SEQUENCE</scope>
</reference>
<dbReference type="InterPro" id="IPR010752">
    <property type="entry name" value="DUF1329"/>
</dbReference>
<accession>A0A383B3I0</accession>
<proteinExistence type="predicted"/>
<organism evidence="1">
    <name type="scientific">marine metagenome</name>
    <dbReference type="NCBI Taxonomy" id="408172"/>
    <lineage>
        <taxon>unclassified sequences</taxon>
        <taxon>metagenomes</taxon>
        <taxon>ecological metagenomes</taxon>
    </lineage>
</organism>
<name>A0A383B3I0_9ZZZZ</name>
<dbReference type="AlphaFoldDB" id="A0A383B3I0"/>
<evidence type="ECO:0008006" key="2">
    <source>
        <dbReference type="Google" id="ProtNLM"/>
    </source>
</evidence>
<feature type="non-terminal residue" evidence="1">
    <location>
        <position position="1"/>
    </location>
</feature>
<dbReference type="EMBL" id="UINC01197077">
    <property type="protein sequence ID" value="SVE14373.1"/>
    <property type="molecule type" value="Genomic_DNA"/>
</dbReference>
<protein>
    <recommendedName>
        <fullName evidence="2">DUF1329 domain-containing protein</fullName>
    </recommendedName>
</protein>
<dbReference type="CDD" id="cd16329">
    <property type="entry name" value="LolA_like"/>
    <property type="match status" value="1"/>
</dbReference>
<gene>
    <name evidence="1" type="ORF">METZ01_LOCUS467227</name>
</gene>